<evidence type="ECO:0000313" key="3">
    <source>
        <dbReference type="Proteomes" id="UP001186944"/>
    </source>
</evidence>
<feature type="region of interest" description="Disordered" evidence="1">
    <location>
        <begin position="109"/>
        <end position="148"/>
    </location>
</feature>
<evidence type="ECO:0008006" key="4">
    <source>
        <dbReference type="Google" id="ProtNLM"/>
    </source>
</evidence>
<organism evidence="2 3">
    <name type="scientific">Pinctada imbricata</name>
    <name type="common">Atlantic pearl-oyster</name>
    <name type="synonym">Pinctada martensii</name>
    <dbReference type="NCBI Taxonomy" id="66713"/>
    <lineage>
        <taxon>Eukaryota</taxon>
        <taxon>Metazoa</taxon>
        <taxon>Spiralia</taxon>
        <taxon>Lophotrochozoa</taxon>
        <taxon>Mollusca</taxon>
        <taxon>Bivalvia</taxon>
        <taxon>Autobranchia</taxon>
        <taxon>Pteriomorphia</taxon>
        <taxon>Pterioida</taxon>
        <taxon>Pterioidea</taxon>
        <taxon>Pteriidae</taxon>
        <taxon>Pinctada</taxon>
    </lineage>
</organism>
<gene>
    <name evidence="2" type="ORF">FSP39_024859</name>
</gene>
<proteinExistence type="predicted"/>
<name>A0AA88Y640_PINIB</name>
<evidence type="ECO:0000256" key="1">
    <source>
        <dbReference type="SAM" id="MobiDB-lite"/>
    </source>
</evidence>
<dbReference type="AlphaFoldDB" id="A0AA88Y640"/>
<feature type="compositionally biased region" description="Acidic residues" evidence="1">
    <location>
        <begin position="109"/>
        <end position="123"/>
    </location>
</feature>
<dbReference type="Proteomes" id="UP001186944">
    <property type="component" value="Unassembled WGS sequence"/>
</dbReference>
<dbReference type="SUPFAM" id="SSF50729">
    <property type="entry name" value="PH domain-like"/>
    <property type="match status" value="1"/>
</dbReference>
<reference evidence="2" key="1">
    <citation type="submission" date="2019-08" db="EMBL/GenBank/DDBJ databases">
        <title>The improved chromosome-level genome for the pearl oyster Pinctada fucata martensii using PacBio sequencing and Hi-C.</title>
        <authorList>
            <person name="Zheng Z."/>
        </authorList>
    </citation>
    <scope>NUCLEOTIDE SEQUENCE</scope>
    <source>
        <strain evidence="2">ZZ-2019</strain>
        <tissue evidence="2">Adductor muscle</tissue>
    </source>
</reference>
<keyword evidence="3" id="KW-1185">Reference proteome</keyword>
<evidence type="ECO:0000313" key="2">
    <source>
        <dbReference type="EMBL" id="KAK3098972.1"/>
    </source>
</evidence>
<protein>
    <recommendedName>
        <fullName evidence="4">PH domain-containing protein</fullName>
    </recommendedName>
</protein>
<dbReference type="EMBL" id="VSWD01000007">
    <property type="protein sequence ID" value="KAK3098972.1"/>
    <property type="molecule type" value="Genomic_DNA"/>
</dbReference>
<comment type="caution">
    <text evidence="2">The sequence shown here is derived from an EMBL/GenBank/DDBJ whole genome shotgun (WGS) entry which is preliminary data.</text>
</comment>
<feature type="compositionally biased region" description="Basic and acidic residues" evidence="1">
    <location>
        <begin position="133"/>
        <end position="148"/>
    </location>
</feature>
<sequence>MEGRLGRCRGILGALFPTYYWFKLDEATLTLSYAVNQETIDEPLMEVNLMFAKITQKATKLYIETFLDELLTLKASSETEAKEWAVKMESIIKDKADLLRISDGEDEEIVEEDIVESPDEENSSDFLPETESVDFKSHQMKQITERIK</sequence>
<accession>A0AA88Y640</accession>